<protein>
    <submittedName>
        <fullName evidence="4">Prepilin-type N-terminal cleavage/methylation domain-containing protein</fullName>
    </submittedName>
</protein>
<accession>A0ABT8GW86</accession>
<organism evidence="4 5">
    <name type="scientific">Ureibacillus aquaedulcis</name>
    <dbReference type="NCBI Taxonomy" id="3058421"/>
    <lineage>
        <taxon>Bacteria</taxon>
        <taxon>Bacillati</taxon>
        <taxon>Bacillota</taxon>
        <taxon>Bacilli</taxon>
        <taxon>Bacillales</taxon>
        <taxon>Caryophanaceae</taxon>
        <taxon>Ureibacillus</taxon>
    </lineage>
</organism>
<evidence type="ECO:0000313" key="4">
    <source>
        <dbReference type="EMBL" id="MDN4495509.1"/>
    </source>
</evidence>
<dbReference type="Pfam" id="PF07963">
    <property type="entry name" value="N_methyl"/>
    <property type="match status" value="1"/>
</dbReference>
<dbReference type="RefSeq" id="WP_301139819.1">
    <property type="nucleotide sequence ID" value="NZ_JAUHTQ010000023.1"/>
</dbReference>
<keyword evidence="3" id="KW-0472">Membrane</keyword>
<comment type="caution">
    <text evidence="4">The sequence shown here is derived from an EMBL/GenBank/DDBJ whole genome shotgun (WGS) entry which is preliminary data.</text>
</comment>
<keyword evidence="3" id="KW-0812">Transmembrane</keyword>
<dbReference type="Proteomes" id="UP001172743">
    <property type="component" value="Unassembled WGS sequence"/>
</dbReference>
<feature type="transmembrane region" description="Helical" evidence="3">
    <location>
        <begin position="12"/>
        <end position="32"/>
    </location>
</feature>
<comment type="subcellular location">
    <subcellularLocation>
        <location evidence="1">Cell surface</location>
    </subcellularLocation>
</comment>
<gene>
    <name evidence="4" type="ORF">QYB95_18355</name>
</gene>
<dbReference type="PROSITE" id="PS00409">
    <property type="entry name" value="PROKAR_NTER_METHYL"/>
    <property type="match status" value="1"/>
</dbReference>
<evidence type="ECO:0000313" key="5">
    <source>
        <dbReference type="Proteomes" id="UP001172743"/>
    </source>
</evidence>
<proteinExistence type="predicted"/>
<sequence length="148" mass="16669">MKNSKQSGISLVEVLAIIVLLSIVVLLSWSIFFQGANYTNKAISKNQMQQEANYIISKLNKIHLQSDTYKVKRDSCKFSIEATTDGRVTDTVTFENNQLCISIKNLPENVNPNEQDINLQLTIQKLEEPSNNLTLEALLQRLKEASPS</sequence>
<keyword evidence="3" id="KW-1133">Transmembrane helix</keyword>
<reference evidence="4" key="1">
    <citation type="submission" date="2023-07" db="EMBL/GenBank/DDBJ databases">
        <title>Ureibacillus sp. isolated from freshwater well.</title>
        <authorList>
            <person name="Kirdat K."/>
            <person name="Bhatt A."/>
            <person name="Teware R."/>
            <person name="Bhavsar Y."/>
            <person name="Yadav A."/>
        </authorList>
    </citation>
    <scope>NUCLEOTIDE SEQUENCE</scope>
    <source>
        <strain evidence="4">BA0131</strain>
    </source>
</reference>
<keyword evidence="5" id="KW-1185">Reference proteome</keyword>
<keyword evidence="2" id="KW-0178">Competence</keyword>
<evidence type="ECO:0000256" key="1">
    <source>
        <dbReference type="ARBA" id="ARBA00004241"/>
    </source>
</evidence>
<evidence type="ECO:0000256" key="2">
    <source>
        <dbReference type="ARBA" id="ARBA00023287"/>
    </source>
</evidence>
<name>A0ABT8GW86_9BACL</name>
<dbReference type="InterPro" id="IPR012902">
    <property type="entry name" value="N_methyl_site"/>
</dbReference>
<dbReference type="EMBL" id="JAUHTQ010000023">
    <property type="protein sequence ID" value="MDN4495509.1"/>
    <property type="molecule type" value="Genomic_DNA"/>
</dbReference>
<evidence type="ECO:0000256" key="3">
    <source>
        <dbReference type="SAM" id="Phobius"/>
    </source>
</evidence>